<dbReference type="FunFam" id="3.40.50.300:FF:000054">
    <property type="entry name" value="ABC multidrug transporter atrF"/>
    <property type="match status" value="1"/>
</dbReference>
<gene>
    <name evidence="12" type="ORF">CSOJ01_12455</name>
</gene>
<evidence type="ECO:0000256" key="3">
    <source>
        <dbReference type="ARBA" id="ARBA00022448"/>
    </source>
</evidence>
<name>A0A8H6MML3_9PEZI</name>
<reference evidence="12 13" key="1">
    <citation type="journal article" date="2020" name="Phytopathology">
        <title>Genome Sequence Resources of Colletotrichum truncatum, C. plurivorum, C. musicola, and C. sojae: Four Species Pathogenic to Soybean (Glycine max).</title>
        <authorList>
            <person name="Rogerio F."/>
            <person name="Boufleur T.R."/>
            <person name="Ciampi-Guillardi M."/>
            <person name="Sukno S.A."/>
            <person name="Thon M.R."/>
            <person name="Massola Junior N.S."/>
            <person name="Baroncelli R."/>
        </authorList>
    </citation>
    <scope>NUCLEOTIDE SEQUENCE [LARGE SCALE GENOMIC DNA]</scope>
    <source>
        <strain evidence="12 13">LFN0009</strain>
    </source>
</reference>
<evidence type="ECO:0000256" key="4">
    <source>
        <dbReference type="ARBA" id="ARBA00022692"/>
    </source>
</evidence>
<dbReference type="GO" id="GO:0016020">
    <property type="term" value="C:membrane"/>
    <property type="evidence" value="ECO:0007669"/>
    <property type="project" value="UniProtKB-SubCell"/>
</dbReference>
<dbReference type="GO" id="GO:0005524">
    <property type="term" value="F:ATP binding"/>
    <property type="evidence" value="ECO:0007669"/>
    <property type="project" value="UniProtKB-KW"/>
</dbReference>
<keyword evidence="6" id="KW-0067">ATP-binding</keyword>
<keyword evidence="5" id="KW-0547">Nucleotide-binding</keyword>
<comment type="subcellular location">
    <subcellularLocation>
        <location evidence="1">Membrane</location>
        <topology evidence="1">Multi-pass membrane protein</topology>
    </subcellularLocation>
</comment>
<dbReference type="Gene3D" id="3.40.50.300">
    <property type="entry name" value="P-loop containing nucleotide triphosphate hydrolases"/>
    <property type="match status" value="2"/>
</dbReference>
<evidence type="ECO:0000259" key="11">
    <source>
        <dbReference type="PROSITE" id="PS50893"/>
    </source>
</evidence>
<feature type="transmembrane region" description="Helical" evidence="10">
    <location>
        <begin position="1129"/>
        <end position="1150"/>
    </location>
</feature>
<comment type="similarity">
    <text evidence="2">Belongs to the ABC transporter superfamily. ABCG family. PDR (TC 3.A.1.205) subfamily.</text>
</comment>
<dbReference type="GO" id="GO:0016887">
    <property type="term" value="F:ATP hydrolysis activity"/>
    <property type="evidence" value="ECO:0007669"/>
    <property type="project" value="InterPro"/>
</dbReference>
<sequence>MESSQSPKPIFLSGPSEDLPLYRTDGRGLGVLFEDVTVFGAPRVQRQVADTSHLFLSIVKWPVDQVIRLAGNRYTPPRSIVQDLTGVLFPGETAIVLGNPGAGCSTTLKVIANQHQEFSRVDGSLQYASISGKALSADLQSEIVYNNEDDIHIPHLKVKDTMDFALRLRKPAADKRSDKSFSSNMTQSILRSLGISHTADTIVGNSFVRGVSGGERKRVSLAEVLAANPSVVAWDNPIRGLDSSSAFDFLYMLRQLSQGVGMTNAVSLYQASEPIYQECFDKVILLYEGRLIFFGPVSRAKAYFEGLGFQQLHRQTTPEFLTAITAANERRIRPEYTGPLYLDPDSLAARFRSSDIYTQLREEIARYKAEIATPEAEVAFRQEVRRTVDRYRIFKTMTSSLRNQITVSLQRYFRLLWSDRVSFFTIIVLCVVNALLCGSAFYDIPATATGSYVRSCAVFFPLIYFLLNALTEVKATIDARDILLKQQQLAMLHPVAYVMTETLGGIPTAFLQTILFSSLYYFLVGLSKSAAQFWIFELVLFVYYLSYSALFRMVGAWAPYPSVGFLISGCGTPLTLAWAGYGPPWPTMLGWSSWIRRISPSPYALEALMTNEFEGLQLYCTPEELVPSGPSFDDVTHQGCPLPGAMPGETTTSGSYYLQEVYAYHHHHLWRNFGIIVAFWVAYTILASIGLTVMTRNKSNASGPVFRAGADVGLDGVTPNNHEVDLEKQQQRGEQRCDPPSESDGGVTLTPDEPPKADEMSSVFTFEDINYTVSAAGKPKRLLNGVNGYVRAGQLTALMGASGAGKTTLLDVLSQRKSQGQVEGHMQLNSCDISDSFARSCGFVQQGDIHEPLSTVREALLFSAYLRQPAEVPDAEKAAYVEHVIHLLELESIADAIIGEPGDGNLGVEQRKRVTIGVELAARPSALLFLDEPTSGLDSQAAYSIVRFLRRIAGESIPIVCTIHQPSGVIFEMFDHVLLLAPGGNTVYFGETGDGCEELVEYFARYGEEMDDDQNPAEFIISTVNRKPATRDWAQTWRDSPEAAVLRQKIDHLKQQSIANAQSEGASQQSTFAQPLGRQMYALTIRHARTIWRHGPYNLSRFTKSIFYSLIISFSFFKADADILSLQNRAVSILLISWIIPVIAADYHAIWFDRWSIFEGRERNGIYDYKALLFALIVVEIPWNLLLWTLVFLCNYWTVGFASATSDAGFTYFCYLLLSLFCVGFCFLMPALFGTKTLAGYANSLFWVLLMMFSGMLQPHSGMNDFYRPWLFWVDPMRYFIGATVSGAMHEVEVTCVERDLAHFTPPAGETCHEYAASFLAASAGYLLNPNGTDDCSYCKYSTGDDYLDTLDFAYSERWRDWAVFLSWCFVNFGLIWFVTWVSRIRFRLR</sequence>
<evidence type="ECO:0000256" key="7">
    <source>
        <dbReference type="ARBA" id="ARBA00022989"/>
    </source>
</evidence>
<protein>
    <submittedName>
        <fullName evidence="12">ABC drug exporter</fullName>
    </submittedName>
</protein>
<evidence type="ECO:0000256" key="9">
    <source>
        <dbReference type="SAM" id="MobiDB-lite"/>
    </source>
</evidence>
<dbReference type="InterPro" id="IPR027417">
    <property type="entry name" value="P-loop_NTPase"/>
</dbReference>
<evidence type="ECO:0000256" key="8">
    <source>
        <dbReference type="ARBA" id="ARBA00023136"/>
    </source>
</evidence>
<accession>A0A8H6MML3</accession>
<evidence type="ECO:0000256" key="2">
    <source>
        <dbReference type="ARBA" id="ARBA00006012"/>
    </source>
</evidence>
<dbReference type="InterPro" id="IPR010929">
    <property type="entry name" value="PDR_CDR_ABC"/>
</dbReference>
<feature type="domain" description="ABC transporter" evidence="11">
    <location>
        <begin position="764"/>
        <end position="1007"/>
    </location>
</feature>
<dbReference type="Pfam" id="PF01061">
    <property type="entry name" value="ABC2_membrane"/>
    <property type="match status" value="2"/>
</dbReference>
<feature type="transmembrane region" description="Helical" evidence="10">
    <location>
        <begin position="1171"/>
        <end position="1198"/>
    </location>
</feature>
<feature type="transmembrane region" description="Helical" evidence="10">
    <location>
        <begin position="495"/>
        <end position="521"/>
    </location>
</feature>
<evidence type="ECO:0000313" key="12">
    <source>
        <dbReference type="EMBL" id="KAF6799527.1"/>
    </source>
</evidence>
<dbReference type="Proteomes" id="UP000652219">
    <property type="component" value="Unassembled WGS sequence"/>
</dbReference>
<dbReference type="Pfam" id="PF00005">
    <property type="entry name" value="ABC_tran"/>
    <property type="match status" value="2"/>
</dbReference>
<feature type="region of interest" description="Disordered" evidence="9">
    <location>
        <begin position="726"/>
        <end position="759"/>
    </location>
</feature>
<dbReference type="SMART" id="SM00382">
    <property type="entry name" value="AAA"/>
    <property type="match status" value="2"/>
</dbReference>
<dbReference type="CDD" id="cd03232">
    <property type="entry name" value="ABCG_PDR_domain2"/>
    <property type="match status" value="1"/>
</dbReference>
<dbReference type="Pfam" id="PF19055">
    <property type="entry name" value="ABC2_membrane_7"/>
    <property type="match status" value="1"/>
</dbReference>
<feature type="transmembrane region" description="Helical" evidence="10">
    <location>
        <begin position="563"/>
        <end position="581"/>
    </location>
</feature>
<proteinExistence type="inferred from homology"/>
<feature type="transmembrane region" description="Helical" evidence="10">
    <location>
        <begin position="1362"/>
        <end position="1382"/>
    </location>
</feature>
<dbReference type="PROSITE" id="PS00211">
    <property type="entry name" value="ABC_TRANSPORTER_1"/>
    <property type="match status" value="1"/>
</dbReference>
<feature type="transmembrane region" description="Helical" evidence="10">
    <location>
        <begin position="533"/>
        <end position="551"/>
    </location>
</feature>
<dbReference type="InterPro" id="IPR017871">
    <property type="entry name" value="ABC_transporter-like_CS"/>
</dbReference>
<dbReference type="PROSITE" id="PS50893">
    <property type="entry name" value="ABC_TRANSPORTER_2"/>
    <property type="match status" value="2"/>
</dbReference>
<keyword evidence="8 10" id="KW-0472">Membrane</keyword>
<keyword evidence="4 10" id="KW-0812">Transmembrane</keyword>
<evidence type="ECO:0000256" key="5">
    <source>
        <dbReference type="ARBA" id="ARBA00022741"/>
    </source>
</evidence>
<feature type="domain" description="ABC transporter" evidence="11">
    <location>
        <begin position="61"/>
        <end position="313"/>
    </location>
</feature>
<organism evidence="12 13">
    <name type="scientific">Colletotrichum sojae</name>
    <dbReference type="NCBI Taxonomy" id="2175907"/>
    <lineage>
        <taxon>Eukaryota</taxon>
        <taxon>Fungi</taxon>
        <taxon>Dikarya</taxon>
        <taxon>Ascomycota</taxon>
        <taxon>Pezizomycotina</taxon>
        <taxon>Sordariomycetes</taxon>
        <taxon>Hypocreomycetidae</taxon>
        <taxon>Glomerellales</taxon>
        <taxon>Glomerellaceae</taxon>
        <taxon>Colletotrichum</taxon>
        <taxon>Colletotrichum orchidearum species complex</taxon>
    </lineage>
</organism>
<dbReference type="PANTHER" id="PTHR19241">
    <property type="entry name" value="ATP-BINDING CASSETTE TRANSPORTER"/>
    <property type="match status" value="1"/>
</dbReference>
<feature type="compositionally biased region" description="Basic and acidic residues" evidence="9">
    <location>
        <begin position="726"/>
        <end position="739"/>
    </location>
</feature>
<evidence type="ECO:0000256" key="1">
    <source>
        <dbReference type="ARBA" id="ARBA00004141"/>
    </source>
</evidence>
<evidence type="ECO:0000256" key="10">
    <source>
        <dbReference type="SAM" id="Phobius"/>
    </source>
</evidence>
<dbReference type="GO" id="GO:0140359">
    <property type="term" value="F:ABC-type transporter activity"/>
    <property type="evidence" value="ECO:0007669"/>
    <property type="project" value="InterPro"/>
</dbReference>
<dbReference type="Pfam" id="PF06422">
    <property type="entry name" value="PDR_CDR"/>
    <property type="match status" value="1"/>
</dbReference>
<dbReference type="InterPro" id="IPR034003">
    <property type="entry name" value="ABCG_PDR_2"/>
</dbReference>
<dbReference type="InterPro" id="IPR003593">
    <property type="entry name" value="AAA+_ATPase"/>
</dbReference>
<evidence type="ECO:0000313" key="13">
    <source>
        <dbReference type="Proteomes" id="UP000652219"/>
    </source>
</evidence>
<dbReference type="CDD" id="cd03233">
    <property type="entry name" value="ABCG_PDR_domain1"/>
    <property type="match status" value="1"/>
</dbReference>
<keyword evidence="3" id="KW-0813">Transport</keyword>
<dbReference type="InterPro" id="IPR003439">
    <property type="entry name" value="ABC_transporter-like_ATP-bd"/>
</dbReference>
<dbReference type="InterPro" id="IPR034001">
    <property type="entry name" value="ABCG_PDR_1"/>
</dbReference>
<comment type="caution">
    <text evidence="12">The sequence shown here is derived from an EMBL/GenBank/DDBJ whole genome shotgun (WGS) entry which is preliminary data.</text>
</comment>
<dbReference type="SUPFAM" id="SSF52540">
    <property type="entry name" value="P-loop containing nucleoside triphosphate hydrolases"/>
    <property type="match status" value="2"/>
</dbReference>
<feature type="transmembrane region" description="Helical" evidence="10">
    <location>
        <begin position="1210"/>
        <end position="1231"/>
    </location>
</feature>
<dbReference type="InterPro" id="IPR013525">
    <property type="entry name" value="ABC2_TM"/>
</dbReference>
<dbReference type="InterPro" id="IPR043926">
    <property type="entry name" value="ABCG_dom"/>
</dbReference>
<feature type="transmembrane region" description="Helical" evidence="10">
    <location>
        <begin position="673"/>
        <end position="694"/>
    </location>
</feature>
<dbReference type="EMBL" id="WIGN01000319">
    <property type="protein sequence ID" value="KAF6799527.1"/>
    <property type="molecule type" value="Genomic_DNA"/>
</dbReference>
<keyword evidence="13" id="KW-1185">Reference proteome</keyword>
<feature type="transmembrane region" description="Helical" evidence="10">
    <location>
        <begin position="1238"/>
        <end position="1257"/>
    </location>
</feature>
<feature type="transmembrane region" description="Helical" evidence="10">
    <location>
        <begin position="448"/>
        <end position="467"/>
    </location>
</feature>
<feature type="transmembrane region" description="Helical" evidence="10">
    <location>
        <begin position="421"/>
        <end position="442"/>
    </location>
</feature>
<keyword evidence="7 10" id="KW-1133">Transmembrane helix</keyword>
<evidence type="ECO:0000256" key="6">
    <source>
        <dbReference type="ARBA" id="ARBA00022840"/>
    </source>
</evidence>